<dbReference type="Proteomes" id="UP000059419">
    <property type="component" value="Chromosome 1"/>
</dbReference>
<evidence type="ECO:0000256" key="3">
    <source>
        <dbReference type="ARBA" id="ARBA00015716"/>
    </source>
</evidence>
<reference evidence="7" key="1">
    <citation type="submission" date="2015-11" db="EMBL/GenBank/DDBJ databases">
        <authorList>
            <person name="Blom J."/>
        </authorList>
    </citation>
    <scope>NUCLEOTIDE SEQUENCE [LARGE SCALE GENOMIC DNA]</scope>
</reference>
<sequence length="173" mass="19139">MQKVKLPLTLDPVRTAQKRLDYQGIYTSQQVERVADSVVSVDSDVECDMTFAVDNQRLAVLKGTADVDVTLSCQRCNQPFAHHVHVSYCFSPVVTDEQAEALPEAYEPIEVNEFGEINLLATVEDEIILALPVVPVHDSEHCEVSDADMVFGKLPAEAEKPNPFAVLASLKRK</sequence>
<dbReference type="GO" id="GO:0042254">
    <property type="term" value="P:ribosome biogenesis"/>
    <property type="evidence" value="ECO:0007669"/>
    <property type="project" value="UniProtKB-KW"/>
</dbReference>
<dbReference type="RefSeq" id="WP_067429614.1">
    <property type="nucleotide sequence ID" value="NZ_CP072598.1"/>
</dbReference>
<gene>
    <name evidence="6" type="primary">yceD</name>
    <name evidence="6" type="ORF">EM595_1439</name>
</gene>
<name>A0A0U5KZ69_9GAMM</name>
<dbReference type="InterPro" id="IPR039255">
    <property type="entry name" value="YceD_bac"/>
</dbReference>
<evidence type="ECO:0000313" key="7">
    <source>
        <dbReference type="Proteomes" id="UP000059419"/>
    </source>
</evidence>
<evidence type="ECO:0000313" key="6">
    <source>
        <dbReference type="EMBL" id="CUU23673.1"/>
    </source>
</evidence>
<evidence type="ECO:0000256" key="1">
    <source>
        <dbReference type="ARBA" id="ARBA00002868"/>
    </source>
</evidence>
<protein>
    <recommendedName>
        <fullName evidence="3">Large ribosomal RNA subunit accumulation protein YceD</fullName>
    </recommendedName>
    <alternativeName>
        <fullName evidence="5">23S rRNA accumulation protein YceD</fullName>
    </alternativeName>
</protein>
<dbReference type="STRING" id="1619313.EM595_1439"/>
<dbReference type="InterPro" id="IPR003772">
    <property type="entry name" value="YceD"/>
</dbReference>
<dbReference type="NCBIfam" id="NF008395">
    <property type="entry name" value="PRK11193.1"/>
    <property type="match status" value="1"/>
</dbReference>
<keyword evidence="7" id="KW-1185">Reference proteome</keyword>
<dbReference type="AlphaFoldDB" id="A0A0U5KZ69"/>
<dbReference type="PATRIC" id="fig|1619313.3.peg.1492"/>
<dbReference type="GeneID" id="84613527"/>
<evidence type="ECO:0000256" key="2">
    <source>
        <dbReference type="ARBA" id="ARBA00010740"/>
    </source>
</evidence>
<evidence type="ECO:0000256" key="5">
    <source>
        <dbReference type="ARBA" id="ARBA00031841"/>
    </source>
</evidence>
<dbReference type="EMBL" id="LN907827">
    <property type="protein sequence ID" value="CUU23673.1"/>
    <property type="molecule type" value="Genomic_DNA"/>
</dbReference>
<proteinExistence type="inferred from homology"/>
<dbReference type="PANTHER" id="PTHR38099:SF1">
    <property type="entry name" value="LARGE RIBOSOMAL RNA SUBUNIT ACCUMULATION PROTEIN YCED"/>
    <property type="match status" value="1"/>
</dbReference>
<dbReference type="OrthoDB" id="9786771at2"/>
<evidence type="ECO:0000256" key="4">
    <source>
        <dbReference type="ARBA" id="ARBA00022517"/>
    </source>
</evidence>
<comment type="function">
    <text evidence="1">Plays a role in synthesis, processing and/or stability of 23S rRNA.</text>
</comment>
<keyword evidence="4" id="KW-0690">Ribosome biogenesis</keyword>
<dbReference type="PANTHER" id="PTHR38099">
    <property type="entry name" value="LARGE RIBOSOMAL RNA SUBUNIT ACCUMULATION PROTEIN YCED"/>
    <property type="match status" value="1"/>
</dbReference>
<dbReference type="GO" id="GO:0005829">
    <property type="term" value="C:cytosol"/>
    <property type="evidence" value="ECO:0007669"/>
    <property type="project" value="TreeGrafter"/>
</dbReference>
<dbReference type="KEGG" id="ege:EM595_1439"/>
<dbReference type="Pfam" id="PF02620">
    <property type="entry name" value="YceD"/>
    <property type="match status" value="1"/>
</dbReference>
<organism evidence="6 7">
    <name type="scientific">Duffyella gerundensis</name>
    <dbReference type="NCBI Taxonomy" id="1619313"/>
    <lineage>
        <taxon>Bacteria</taxon>
        <taxon>Pseudomonadati</taxon>
        <taxon>Pseudomonadota</taxon>
        <taxon>Gammaproteobacteria</taxon>
        <taxon>Enterobacterales</taxon>
        <taxon>Erwiniaceae</taxon>
        <taxon>Duffyella</taxon>
    </lineage>
</organism>
<accession>A0A0U5KZ69</accession>
<comment type="similarity">
    <text evidence="2">Belongs to the DUF177 domain family.</text>
</comment>